<comment type="subcellular location">
    <subcellularLocation>
        <location evidence="3">Mitochondrion inner membrane</location>
    </subcellularLocation>
</comment>
<reference evidence="5" key="1">
    <citation type="journal article" date="2016" name="Proc. Natl. Acad. Sci. U.S.A.">
        <title>Comparative genomics of biotechnologically important yeasts.</title>
        <authorList>
            <person name="Riley R."/>
            <person name="Haridas S."/>
            <person name="Wolfe K.H."/>
            <person name="Lopes M.R."/>
            <person name="Hittinger C.T."/>
            <person name="Goeker M."/>
            <person name="Salamov A.A."/>
            <person name="Wisecaver J.H."/>
            <person name="Long T.M."/>
            <person name="Calvey C.H."/>
            <person name="Aerts A.L."/>
            <person name="Barry K.W."/>
            <person name="Choi C."/>
            <person name="Clum A."/>
            <person name="Coughlan A.Y."/>
            <person name="Deshpande S."/>
            <person name="Douglass A.P."/>
            <person name="Hanson S.J."/>
            <person name="Klenk H.-P."/>
            <person name="LaButti K.M."/>
            <person name="Lapidus A."/>
            <person name="Lindquist E.A."/>
            <person name="Lipzen A.M."/>
            <person name="Meier-Kolthoff J.P."/>
            <person name="Ohm R.A."/>
            <person name="Otillar R.P."/>
            <person name="Pangilinan J.L."/>
            <person name="Peng Y."/>
            <person name="Rokas A."/>
            <person name="Rosa C.A."/>
            <person name="Scheuner C."/>
            <person name="Sibirny A.A."/>
            <person name="Slot J.C."/>
            <person name="Stielow J.B."/>
            <person name="Sun H."/>
            <person name="Kurtzman C.P."/>
            <person name="Blackwell M."/>
            <person name="Grigoriev I.V."/>
            <person name="Jeffries T.W."/>
        </authorList>
    </citation>
    <scope>NUCLEOTIDE SEQUENCE [LARGE SCALE GENOMIC DNA]</scope>
    <source>
        <strain evidence="5">NRRL Y-1626</strain>
    </source>
</reference>
<dbReference type="OrthoDB" id="532630at2759"/>
<comment type="caution">
    <text evidence="4">The sequence shown here is derived from an EMBL/GenBank/DDBJ whole genome shotgun (WGS) entry which is preliminary data.</text>
</comment>
<proteinExistence type="inferred from homology"/>
<dbReference type="Proteomes" id="UP000092321">
    <property type="component" value="Unassembled WGS sequence"/>
</dbReference>
<keyword evidence="2" id="KW-1015">Disulfide bond</keyword>
<evidence type="ECO:0000256" key="2">
    <source>
        <dbReference type="ARBA" id="ARBA00023157"/>
    </source>
</evidence>
<keyword evidence="3" id="KW-0143">Chaperone</keyword>
<organism evidence="4 5">
    <name type="scientific">Hanseniaspora valbyensis NRRL Y-1626</name>
    <dbReference type="NCBI Taxonomy" id="766949"/>
    <lineage>
        <taxon>Eukaryota</taxon>
        <taxon>Fungi</taxon>
        <taxon>Dikarya</taxon>
        <taxon>Ascomycota</taxon>
        <taxon>Saccharomycotina</taxon>
        <taxon>Saccharomycetes</taxon>
        <taxon>Saccharomycodales</taxon>
        <taxon>Saccharomycodaceae</taxon>
        <taxon>Hanseniaspora</taxon>
    </lineage>
</organism>
<keyword evidence="3" id="KW-0496">Mitochondrion</keyword>
<keyword evidence="5" id="KW-1185">Reference proteome</keyword>
<evidence type="ECO:0000256" key="1">
    <source>
        <dbReference type="ARBA" id="ARBA00007347"/>
    </source>
</evidence>
<dbReference type="AlphaFoldDB" id="A0A1B7TJR8"/>
<evidence type="ECO:0000256" key="3">
    <source>
        <dbReference type="RuleBase" id="RU364104"/>
    </source>
</evidence>
<comment type="similarity">
    <text evidence="1 3">Belongs to the CMC family.</text>
</comment>
<gene>
    <name evidence="4" type="ORF">HANVADRAFT_46628</name>
</gene>
<dbReference type="EMBL" id="LXPE01000001">
    <property type="protein sequence ID" value="OBA28976.1"/>
    <property type="molecule type" value="Genomic_DNA"/>
</dbReference>
<name>A0A1B7TJR8_9ASCO</name>
<evidence type="ECO:0000313" key="5">
    <source>
        <dbReference type="Proteomes" id="UP000092321"/>
    </source>
</evidence>
<keyword evidence="3" id="KW-0999">Mitochondrion inner membrane</keyword>
<sequence>MHPHLEGERFVSCYELIQALNECHQRAFLSQAVGACNIEKDSLSRCLHEARIDGVNQNINKSKEANAIREQKIRQMREEEFGEGEYLKKLLQEKIKERDLKLSKQKAEENK</sequence>
<accession>A0A1B7TJR8</accession>
<dbReference type="GO" id="GO:0005743">
    <property type="term" value="C:mitochondrial inner membrane"/>
    <property type="evidence" value="ECO:0007669"/>
    <property type="project" value="UniProtKB-SubCell"/>
</dbReference>
<dbReference type="InterPro" id="IPR013892">
    <property type="entry name" value="Cyt_c_biogenesis_Cmc1-like"/>
</dbReference>
<dbReference type="Pfam" id="PF08583">
    <property type="entry name" value="Cmc1"/>
    <property type="match status" value="1"/>
</dbReference>
<evidence type="ECO:0000313" key="4">
    <source>
        <dbReference type="EMBL" id="OBA28976.1"/>
    </source>
</evidence>
<protein>
    <recommendedName>
        <fullName evidence="3">COX assembly mitochondrial protein</fullName>
    </recommendedName>
</protein>
<comment type="function">
    <text evidence="3">Required for mitochondrial cytochrome c oxidase (COX) assembly and respiration.</text>
</comment>
<keyword evidence="3" id="KW-0472">Membrane</keyword>